<protein>
    <submittedName>
        <fullName evidence="2">TraB family protein</fullName>
    </submittedName>
</protein>
<name>A0A0F3KY61_9GAMM</name>
<dbReference type="Pfam" id="PF01963">
    <property type="entry name" value="TraB_PrgY_gumN"/>
    <property type="match status" value="1"/>
</dbReference>
<dbReference type="AlphaFoldDB" id="A0A0F3KY61"/>
<dbReference type="OrthoDB" id="9809330at2"/>
<reference evidence="2 3" key="1">
    <citation type="submission" date="2015-03" db="EMBL/GenBank/DDBJ databases">
        <title>Draft genome sequence of Luteibacter yeojuensis strain SU11.</title>
        <authorList>
            <person name="Sulaiman J."/>
            <person name="Priya K."/>
            <person name="Chan K.-G."/>
        </authorList>
    </citation>
    <scope>NUCLEOTIDE SEQUENCE [LARGE SCALE GENOMIC DNA]</scope>
    <source>
        <strain evidence="2 3">SU11</strain>
    </source>
</reference>
<dbReference type="InterPro" id="IPR002816">
    <property type="entry name" value="TraB/PrgY/GumN_fam"/>
</dbReference>
<comment type="caution">
    <text evidence="2">The sequence shown here is derived from an EMBL/GenBank/DDBJ whole genome shotgun (WGS) entry which is preliminary data.</text>
</comment>
<sequence length="411" mass="44517">MQPAEHDAPPHPALEGQPIERLRRDGVDYVILGTAHVSRASVEAVNALLDTEHFDAVAVELCASRAHGIRDPEAFKQMDLFQVIRQGKAGMVAASLVLGSFQKRLAAQYGIEPGAEMKAAMDGADARGLPVWLVDREVGTTLKRAWRSVGFFQRFGLMAGMLGSVFEREDIAEEDIEKLKQADLLESAFSDFAKGSAPLYRALIAERDEFMAARLREHGERMDPAAPSRKVLVVIGAGHLKGMSHELGHQHGAPGPLADDLAVTPPAAKWPKVLAVGIVLAIFAVIGYAFYRNPSLGKDALLNWVLLTGGLSALGALIAGAHPLSIVAAFVAGPVKPFRPGIPSGAVSAMVEAWIRKPRVVDFEQLRDDITHWTGWWKNRVARTLLNFFLVCIGTIAGEYIAGIHIIRSLL</sequence>
<dbReference type="InterPro" id="IPR046345">
    <property type="entry name" value="TraB_PrgY-like"/>
</dbReference>
<dbReference type="CDD" id="cd14726">
    <property type="entry name" value="TraB_PrgY-like"/>
    <property type="match status" value="1"/>
</dbReference>
<dbReference type="Proteomes" id="UP000033651">
    <property type="component" value="Unassembled WGS sequence"/>
</dbReference>
<feature type="transmembrane region" description="Helical" evidence="1">
    <location>
        <begin position="273"/>
        <end position="291"/>
    </location>
</feature>
<dbReference type="PANTHER" id="PTHR21530:SF7">
    <property type="entry name" value="TRAB DOMAIN-CONTAINING PROTEIN"/>
    <property type="match status" value="1"/>
</dbReference>
<keyword evidence="3" id="KW-1185">Reference proteome</keyword>
<keyword evidence="1" id="KW-1133">Transmembrane helix</keyword>
<evidence type="ECO:0000313" key="3">
    <source>
        <dbReference type="Proteomes" id="UP000033651"/>
    </source>
</evidence>
<dbReference type="InterPro" id="IPR005230">
    <property type="entry name" value="TraB_bac"/>
</dbReference>
<gene>
    <name evidence="2" type="ORF">VI08_05870</name>
</gene>
<dbReference type="RefSeq" id="WP_045828624.1">
    <property type="nucleotide sequence ID" value="NZ_JZRB01000011.1"/>
</dbReference>
<evidence type="ECO:0000256" key="1">
    <source>
        <dbReference type="SAM" id="Phobius"/>
    </source>
</evidence>
<dbReference type="PATRIC" id="fig|345309.4.peg.333"/>
<accession>A0A0F3KY61</accession>
<keyword evidence="1" id="KW-0812">Transmembrane</keyword>
<feature type="transmembrane region" description="Helical" evidence="1">
    <location>
        <begin position="385"/>
        <end position="407"/>
    </location>
</feature>
<proteinExistence type="predicted"/>
<dbReference type="EMBL" id="JZRB01000011">
    <property type="protein sequence ID" value="KJV36205.1"/>
    <property type="molecule type" value="Genomic_DNA"/>
</dbReference>
<dbReference type="PANTHER" id="PTHR21530">
    <property type="entry name" value="PHEROMONE SHUTDOWN PROTEIN"/>
    <property type="match status" value="1"/>
</dbReference>
<feature type="transmembrane region" description="Helical" evidence="1">
    <location>
        <begin position="311"/>
        <end position="332"/>
    </location>
</feature>
<keyword evidence="1" id="KW-0472">Membrane</keyword>
<evidence type="ECO:0000313" key="2">
    <source>
        <dbReference type="EMBL" id="KJV36205.1"/>
    </source>
</evidence>
<organism evidence="2 3">
    <name type="scientific">Luteibacter yeojuensis</name>
    <dbReference type="NCBI Taxonomy" id="345309"/>
    <lineage>
        <taxon>Bacteria</taxon>
        <taxon>Pseudomonadati</taxon>
        <taxon>Pseudomonadota</taxon>
        <taxon>Gammaproteobacteria</taxon>
        <taxon>Lysobacterales</taxon>
        <taxon>Rhodanobacteraceae</taxon>
        <taxon>Luteibacter</taxon>
    </lineage>
</organism>
<dbReference type="NCBIfam" id="TIGR00261">
    <property type="entry name" value="traB"/>
    <property type="match status" value="1"/>
</dbReference>